<evidence type="ECO:0000313" key="2">
    <source>
        <dbReference type="EMBL" id="KKK24669.1"/>
    </source>
</evidence>
<evidence type="ECO:0000313" key="3">
    <source>
        <dbReference type="Proteomes" id="UP000034291"/>
    </source>
</evidence>
<dbReference type="GO" id="GO:0016832">
    <property type="term" value="F:aldehyde-lyase activity"/>
    <property type="evidence" value="ECO:0007669"/>
    <property type="project" value="InterPro"/>
</dbReference>
<dbReference type="EMBL" id="JZBS01000948">
    <property type="protein sequence ID" value="KKK24669.1"/>
    <property type="molecule type" value="Genomic_DNA"/>
</dbReference>
<dbReference type="AlphaFoldDB" id="A0A0F8UYV7"/>
<dbReference type="Gene3D" id="3.40.50.920">
    <property type="match status" value="1"/>
</dbReference>
<name>A0A0F8UYV7_9EURO</name>
<reference evidence="2 3" key="1">
    <citation type="submission" date="2015-02" db="EMBL/GenBank/DDBJ databases">
        <title>Draft Genome Sequences of Two Closely-Related Aflatoxigenic Aspergillus Species Obtained from the Cote d'Ivoire.</title>
        <authorList>
            <person name="Moore G.G."/>
            <person name="Beltz S.B."/>
            <person name="Mack B.M."/>
        </authorList>
    </citation>
    <scope>NUCLEOTIDE SEQUENCE [LARGE SCALE GENOMIC DNA]</scope>
    <source>
        <strain evidence="2 3">SRRC1468</strain>
    </source>
</reference>
<proteinExistence type="predicted"/>
<dbReference type="GO" id="GO:0005975">
    <property type="term" value="P:carbohydrate metabolic process"/>
    <property type="evidence" value="ECO:0007669"/>
    <property type="project" value="InterPro"/>
</dbReference>
<gene>
    <name evidence="2" type="ORF">ARAM_006096</name>
</gene>
<accession>A0A0F8UYV7</accession>
<keyword evidence="3" id="KW-1185">Reference proteome</keyword>
<dbReference type="Proteomes" id="UP000034291">
    <property type="component" value="Unassembled WGS sequence"/>
</dbReference>
<feature type="domain" description="Xylulose 5-phosphate/Fructose 6-phosphate phosphoketolase C-terminal" evidence="1">
    <location>
        <begin position="1"/>
        <end position="62"/>
    </location>
</feature>
<protein>
    <recommendedName>
        <fullName evidence="1">Xylulose 5-phosphate/Fructose 6-phosphate phosphoketolase C-terminal domain-containing protein</fullName>
    </recommendedName>
</protein>
<comment type="caution">
    <text evidence="2">The sequence shown here is derived from an EMBL/GenBank/DDBJ whole genome shotgun (WGS) entry which is preliminary data.</text>
</comment>
<dbReference type="InterPro" id="IPR018969">
    <property type="entry name" value="Xul5P/Fru6P_PKetolase_C"/>
</dbReference>
<evidence type="ECO:0000259" key="1">
    <source>
        <dbReference type="Pfam" id="PF09363"/>
    </source>
</evidence>
<sequence>MMLANEVSRFHVAKMAIMGAAKWNEKVQVRQHELCSELNHNIAETQKYIVEKRKDPDDTYTMPAFD</sequence>
<dbReference type="InterPro" id="IPR009014">
    <property type="entry name" value="Transketo_C/PFOR_II"/>
</dbReference>
<dbReference type="STRING" id="308745.A0A0F8UYV7"/>
<dbReference type="Pfam" id="PF09363">
    <property type="entry name" value="XFP_C"/>
    <property type="match status" value="1"/>
</dbReference>
<organism evidence="2 3">
    <name type="scientific">Aspergillus rambellii</name>
    <dbReference type="NCBI Taxonomy" id="308745"/>
    <lineage>
        <taxon>Eukaryota</taxon>
        <taxon>Fungi</taxon>
        <taxon>Dikarya</taxon>
        <taxon>Ascomycota</taxon>
        <taxon>Pezizomycotina</taxon>
        <taxon>Eurotiomycetes</taxon>
        <taxon>Eurotiomycetidae</taxon>
        <taxon>Eurotiales</taxon>
        <taxon>Aspergillaceae</taxon>
        <taxon>Aspergillus</taxon>
        <taxon>Aspergillus subgen. Nidulantes</taxon>
    </lineage>
</organism>